<protein>
    <recommendedName>
        <fullName evidence="1">AMMECR1 domain-containing protein</fullName>
    </recommendedName>
</protein>
<proteinExistence type="predicted"/>
<dbReference type="eggNOG" id="COG2078">
    <property type="taxonomic scope" value="Bacteria"/>
</dbReference>
<dbReference type="PANTHER" id="PTHR13016">
    <property type="entry name" value="AMMECR1 HOMOLOG"/>
    <property type="match status" value="1"/>
</dbReference>
<dbReference type="EMBL" id="JEMY01000013">
    <property type="protein sequence ID" value="EXI89771.1"/>
    <property type="molecule type" value="Genomic_DNA"/>
</dbReference>
<evidence type="ECO:0000313" key="2">
    <source>
        <dbReference type="EMBL" id="EXI89771.1"/>
    </source>
</evidence>
<dbReference type="Pfam" id="PF01871">
    <property type="entry name" value="AMMECR1"/>
    <property type="match status" value="1"/>
</dbReference>
<comment type="caution">
    <text evidence="2">The sequence shown here is derived from an EMBL/GenBank/DDBJ whole genome shotgun (WGS) entry which is preliminary data.</text>
</comment>
<dbReference type="NCBIfam" id="TIGR04335">
    <property type="entry name" value="AmmeMemoSam_A"/>
    <property type="match status" value="1"/>
</dbReference>
<organism evidence="2 3">
    <name type="scientific">Accumulibacter regalis</name>
    <dbReference type="NCBI Taxonomy" id="522306"/>
    <lineage>
        <taxon>Bacteria</taxon>
        <taxon>Pseudomonadati</taxon>
        <taxon>Pseudomonadota</taxon>
        <taxon>Betaproteobacteria</taxon>
        <taxon>Candidatus Accumulibacter</taxon>
    </lineage>
</organism>
<evidence type="ECO:0000313" key="3">
    <source>
        <dbReference type="Proteomes" id="UP000022141"/>
    </source>
</evidence>
<dbReference type="InterPro" id="IPR023473">
    <property type="entry name" value="AMMECR1"/>
</dbReference>
<dbReference type="PROSITE" id="PS51112">
    <property type="entry name" value="AMMECR1"/>
    <property type="match status" value="1"/>
</dbReference>
<dbReference type="AlphaFoldDB" id="A0A011PQR5"/>
<dbReference type="InterPro" id="IPR002733">
    <property type="entry name" value="AMMECR1_domain"/>
</dbReference>
<feature type="domain" description="AMMECR1" evidence="1">
    <location>
        <begin position="5"/>
        <end position="186"/>
    </location>
</feature>
<dbReference type="PATRIC" id="fig|1454004.3.peg.1315"/>
<dbReference type="PANTHER" id="PTHR13016:SF0">
    <property type="entry name" value="AMME SYNDROME CANDIDATE GENE 1 PROTEIN"/>
    <property type="match status" value="1"/>
</dbReference>
<dbReference type="NCBIfam" id="TIGR00296">
    <property type="entry name" value="TIGR00296 family protein"/>
    <property type="match status" value="1"/>
</dbReference>
<evidence type="ECO:0000259" key="1">
    <source>
        <dbReference type="PROSITE" id="PS51112"/>
    </source>
</evidence>
<dbReference type="SUPFAM" id="SSF143447">
    <property type="entry name" value="AMMECR1-like"/>
    <property type="match status" value="1"/>
</dbReference>
<dbReference type="InterPro" id="IPR036071">
    <property type="entry name" value="AMMECR1_dom_sf"/>
</dbReference>
<sequence length="186" mass="20193">MSTDPLGSALLVSARNAIAAKFGLPARPVATTPELAEPGASFVTLTQDGALRGCIGSLEAQRPLAADVAENAFAAAFRDPRFPPLSERELAHTRIEVSLLTPAEPFPVSSEEDALARLRPGVDGLILSYGRRRATFLPQVWESLADPRQFLAQLKMKAGLAADFWHPELTLARYGVRKWKETSTTR</sequence>
<dbReference type="InterPro" id="IPR027623">
    <property type="entry name" value="AmmeMemoSam_A"/>
</dbReference>
<dbReference type="Proteomes" id="UP000022141">
    <property type="component" value="Unassembled WGS sequence"/>
</dbReference>
<accession>A0A011PQR5</accession>
<dbReference type="Gene3D" id="3.30.700.20">
    <property type="entry name" value="Hypothetical protein ph0010, domain 1"/>
    <property type="match status" value="1"/>
</dbReference>
<dbReference type="STRING" id="1454004.AW11_01261"/>
<name>A0A011PQR5_ACCRE</name>
<gene>
    <name evidence="2" type="ORF">AW11_01261</name>
</gene>
<dbReference type="Gene3D" id="3.30.1490.150">
    <property type="entry name" value="Hypothetical protein ph0010, domain 2"/>
    <property type="match status" value="1"/>
</dbReference>
<reference evidence="2" key="1">
    <citation type="submission" date="2014-02" db="EMBL/GenBank/DDBJ databases">
        <title>Expanding our view of genomic diversity in Candidatus Accumulibacter clades.</title>
        <authorList>
            <person name="Skennerton C.T."/>
            <person name="Barr J.J."/>
            <person name="Slater F.R."/>
            <person name="Bond P.L."/>
            <person name="Tyson G.W."/>
        </authorList>
    </citation>
    <scope>NUCLEOTIDE SEQUENCE [LARGE SCALE GENOMIC DNA]</scope>
</reference>
<keyword evidence="3" id="KW-1185">Reference proteome</keyword>
<dbReference type="InterPro" id="IPR027485">
    <property type="entry name" value="AMMECR1_N"/>
</dbReference>